<evidence type="ECO:0000256" key="1">
    <source>
        <dbReference type="ARBA" id="ARBA00001933"/>
    </source>
</evidence>
<dbReference type="EMBL" id="KB870805">
    <property type="protein sequence ID" value="EOA36758.1"/>
    <property type="molecule type" value="Genomic_DNA"/>
</dbReference>
<keyword evidence="2" id="KW-0663">Pyridoxal phosphate</keyword>
<dbReference type="GO" id="GO:0009089">
    <property type="term" value="P:lysine biosynthetic process via diaminopimelate"/>
    <property type="evidence" value="ECO:0007669"/>
    <property type="project" value="TreeGrafter"/>
</dbReference>
<dbReference type="AlphaFoldDB" id="R0IIN8"/>
<dbReference type="Proteomes" id="UP000029121">
    <property type="component" value="Unassembled WGS sequence"/>
</dbReference>
<accession>R0IIN8</accession>
<gene>
    <name evidence="3" type="ORF">CARUB_v10012608mg</name>
</gene>
<comment type="cofactor">
    <cofactor evidence="1">
        <name>pyridoxal 5'-phosphate</name>
        <dbReference type="ChEBI" id="CHEBI:597326"/>
    </cofactor>
</comment>
<dbReference type="STRING" id="81985.R0IIN8"/>
<evidence type="ECO:0000313" key="3">
    <source>
        <dbReference type="EMBL" id="EOA36758.1"/>
    </source>
</evidence>
<dbReference type="GO" id="GO:0009507">
    <property type="term" value="C:chloroplast"/>
    <property type="evidence" value="ECO:0007669"/>
    <property type="project" value="TreeGrafter"/>
</dbReference>
<dbReference type="eggNOG" id="KOG4165">
    <property type="taxonomic scope" value="Eukaryota"/>
</dbReference>
<organism evidence="3 4">
    <name type="scientific">Capsella rubella</name>
    <dbReference type="NCBI Taxonomy" id="81985"/>
    <lineage>
        <taxon>Eukaryota</taxon>
        <taxon>Viridiplantae</taxon>
        <taxon>Streptophyta</taxon>
        <taxon>Embryophyta</taxon>
        <taxon>Tracheophyta</taxon>
        <taxon>Spermatophyta</taxon>
        <taxon>Magnoliopsida</taxon>
        <taxon>eudicotyledons</taxon>
        <taxon>Gunneridae</taxon>
        <taxon>Pentapetalae</taxon>
        <taxon>rosids</taxon>
        <taxon>malvids</taxon>
        <taxon>Brassicales</taxon>
        <taxon>Brassicaceae</taxon>
        <taxon>Camelineae</taxon>
        <taxon>Capsella</taxon>
    </lineage>
</organism>
<dbReference type="PANTHER" id="PTHR43727:SF2">
    <property type="entry name" value="GROUP IV DECARBOXYLASE"/>
    <property type="match status" value="1"/>
</dbReference>
<protein>
    <submittedName>
        <fullName evidence="3">Uncharacterized protein</fullName>
    </submittedName>
</protein>
<proteinExistence type="predicted"/>
<dbReference type="PANTHER" id="PTHR43727">
    <property type="entry name" value="DIAMINOPIMELATE DECARBOXYLASE"/>
    <property type="match status" value="1"/>
</dbReference>
<dbReference type="GO" id="GO:0008836">
    <property type="term" value="F:diaminopimelate decarboxylase activity"/>
    <property type="evidence" value="ECO:0007669"/>
    <property type="project" value="TreeGrafter"/>
</dbReference>
<reference evidence="4" key="1">
    <citation type="journal article" date="2013" name="Nat. Genet.">
        <title>The Capsella rubella genome and the genomic consequences of rapid mating system evolution.</title>
        <authorList>
            <person name="Slotte T."/>
            <person name="Hazzouri K.M."/>
            <person name="Agren J.A."/>
            <person name="Koenig D."/>
            <person name="Maumus F."/>
            <person name="Guo Y.L."/>
            <person name="Steige K."/>
            <person name="Platts A.E."/>
            <person name="Escobar J.S."/>
            <person name="Newman L.K."/>
            <person name="Wang W."/>
            <person name="Mandakova T."/>
            <person name="Vello E."/>
            <person name="Smith L.M."/>
            <person name="Henz S.R."/>
            <person name="Steffen J."/>
            <person name="Takuno S."/>
            <person name="Brandvain Y."/>
            <person name="Coop G."/>
            <person name="Andolfatto P."/>
            <person name="Hu T.T."/>
            <person name="Blanchette M."/>
            <person name="Clark R.M."/>
            <person name="Quesneville H."/>
            <person name="Nordborg M."/>
            <person name="Gaut B.S."/>
            <person name="Lysak M.A."/>
            <person name="Jenkins J."/>
            <person name="Grimwood J."/>
            <person name="Chapman J."/>
            <person name="Prochnik S."/>
            <person name="Shu S."/>
            <person name="Rokhsar D."/>
            <person name="Schmutz J."/>
            <person name="Weigel D."/>
            <person name="Wright S.I."/>
        </authorList>
    </citation>
    <scope>NUCLEOTIDE SEQUENCE [LARGE SCALE GENOMIC DNA]</scope>
    <source>
        <strain evidence="4">cv. Monte Gargano</strain>
    </source>
</reference>
<name>R0IIN8_9BRAS</name>
<evidence type="ECO:0000256" key="2">
    <source>
        <dbReference type="ARBA" id="ARBA00022898"/>
    </source>
</evidence>
<sequence length="254" mass="29089">PLSLASRTRRYKGFRMREVKAHPKELKLVGAHCHLGSTITKLVSSYNGFWLREVKAHPKVLKVVGAHCHLSSTITKEPILVHTDLYSRMQWSMKLFLFVQQVSNGVTLYDGPRESTILNIPEACRAHTGCIVIEDPQVAELFLHQVDRTRRYKSFRRREVKAHPKELKLVGAHYHLGSTITKLVTGTRPQSLVLRTRSYNGFWLREVKAHPKVLKLVGAHYHLSSTITKVTLIVVVIFRDATVLWWKTLIKSNS</sequence>
<evidence type="ECO:0000313" key="4">
    <source>
        <dbReference type="Proteomes" id="UP000029121"/>
    </source>
</evidence>
<keyword evidence="4" id="KW-1185">Reference proteome</keyword>
<feature type="non-terminal residue" evidence="3">
    <location>
        <position position="1"/>
    </location>
</feature>